<dbReference type="AlphaFoldDB" id="A0A2K2CPM1"/>
<dbReference type="Proteomes" id="UP000008810">
    <property type="component" value="Chromosome 4"/>
</dbReference>
<dbReference type="EnsemblPlants" id="PNT63987">
    <property type="protein sequence ID" value="PNT63987"/>
    <property type="gene ID" value="BRADI_4g23251v3"/>
</dbReference>
<evidence type="ECO:0000313" key="3">
    <source>
        <dbReference type="Proteomes" id="UP000008810"/>
    </source>
</evidence>
<dbReference type="Gramene" id="PNT63987">
    <property type="protein sequence ID" value="PNT63987"/>
    <property type="gene ID" value="BRADI_4g23251v3"/>
</dbReference>
<dbReference type="InParanoid" id="A0A2K2CPM1"/>
<organism evidence="1">
    <name type="scientific">Brachypodium distachyon</name>
    <name type="common">Purple false brome</name>
    <name type="synonym">Trachynia distachya</name>
    <dbReference type="NCBI Taxonomy" id="15368"/>
    <lineage>
        <taxon>Eukaryota</taxon>
        <taxon>Viridiplantae</taxon>
        <taxon>Streptophyta</taxon>
        <taxon>Embryophyta</taxon>
        <taxon>Tracheophyta</taxon>
        <taxon>Spermatophyta</taxon>
        <taxon>Magnoliopsida</taxon>
        <taxon>Liliopsida</taxon>
        <taxon>Poales</taxon>
        <taxon>Poaceae</taxon>
        <taxon>BOP clade</taxon>
        <taxon>Pooideae</taxon>
        <taxon>Stipodae</taxon>
        <taxon>Brachypodieae</taxon>
        <taxon>Brachypodium</taxon>
    </lineage>
</organism>
<evidence type="ECO:0000313" key="1">
    <source>
        <dbReference type="EMBL" id="PNT63987.1"/>
    </source>
</evidence>
<keyword evidence="3" id="KW-1185">Reference proteome</keyword>
<dbReference type="EMBL" id="CM000883">
    <property type="protein sequence ID" value="PNT63987.1"/>
    <property type="molecule type" value="Genomic_DNA"/>
</dbReference>
<protein>
    <submittedName>
        <fullName evidence="1 2">Uncharacterized protein</fullName>
    </submittedName>
</protein>
<evidence type="ECO:0000313" key="2">
    <source>
        <dbReference type="EnsemblPlants" id="PNT63987"/>
    </source>
</evidence>
<name>A0A2K2CPM1_BRADI</name>
<reference evidence="1 2" key="1">
    <citation type="journal article" date="2010" name="Nature">
        <title>Genome sequencing and analysis of the model grass Brachypodium distachyon.</title>
        <authorList>
            <consortium name="International Brachypodium Initiative"/>
        </authorList>
    </citation>
    <scope>NUCLEOTIDE SEQUENCE [LARGE SCALE GENOMIC DNA]</scope>
    <source>
        <strain evidence="1 2">Bd21</strain>
    </source>
</reference>
<accession>A0A2K2CPM1</accession>
<reference evidence="1" key="2">
    <citation type="submission" date="2017-06" db="EMBL/GenBank/DDBJ databases">
        <title>WGS assembly of Brachypodium distachyon.</title>
        <authorList>
            <consortium name="The International Brachypodium Initiative"/>
            <person name="Lucas S."/>
            <person name="Harmon-Smith M."/>
            <person name="Lail K."/>
            <person name="Tice H."/>
            <person name="Grimwood J."/>
            <person name="Bruce D."/>
            <person name="Barry K."/>
            <person name="Shu S."/>
            <person name="Lindquist E."/>
            <person name="Wang M."/>
            <person name="Pitluck S."/>
            <person name="Vogel J.P."/>
            <person name="Garvin D.F."/>
            <person name="Mockler T.C."/>
            <person name="Schmutz J."/>
            <person name="Rokhsar D."/>
            <person name="Bevan M.W."/>
        </authorList>
    </citation>
    <scope>NUCLEOTIDE SEQUENCE</scope>
    <source>
        <strain evidence="1">Bd21</strain>
    </source>
</reference>
<gene>
    <name evidence="1" type="ORF">BRADI_4g23251v3</name>
</gene>
<reference evidence="2" key="3">
    <citation type="submission" date="2018-08" db="UniProtKB">
        <authorList>
            <consortium name="EnsemblPlants"/>
        </authorList>
    </citation>
    <scope>IDENTIFICATION</scope>
    <source>
        <strain evidence="2">cv. Bd21</strain>
    </source>
</reference>
<proteinExistence type="predicted"/>
<sequence>MRWLQSSNTHQFLKSSPFSFIRVSIQRRVGRHHCLRCGSIEKSGKGHERDLGLFDRCIITSPPPIKSVALLPTTGFLLDMQMHLHTHCGPELGRRPDQPPVFFL</sequence>